<keyword evidence="8" id="KW-1185">Reference proteome</keyword>
<feature type="transmembrane region" description="Helical" evidence="5">
    <location>
        <begin position="35"/>
        <end position="56"/>
    </location>
</feature>
<organism evidence="7 8">
    <name type="scientific">Bordetella genomosp. 12</name>
    <dbReference type="NCBI Taxonomy" id="463035"/>
    <lineage>
        <taxon>Bacteria</taxon>
        <taxon>Pseudomonadati</taxon>
        <taxon>Pseudomonadota</taxon>
        <taxon>Betaproteobacteria</taxon>
        <taxon>Burkholderiales</taxon>
        <taxon>Alcaligenaceae</taxon>
        <taxon>Bordetella</taxon>
    </lineage>
</organism>
<keyword evidence="2 5" id="KW-0812">Transmembrane</keyword>
<dbReference type="InterPro" id="IPR007430">
    <property type="entry name" value="VirB8"/>
</dbReference>
<evidence type="ECO:0000256" key="5">
    <source>
        <dbReference type="SAM" id="Phobius"/>
    </source>
</evidence>
<dbReference type="Proteomes" id="UP000216429">
    <property type="component" value="Unassembled WGS sequence"/>
</dbReference>
<feature type="domain" description="Bacterial virulence protein VirB8" evidence="6">
    <location>
        <begin position="18"/>
        <end position="222"/>
    </location>
</feature>
<comment type="subcellular location">
    <subcellularLocation>
        <location evidence="1">Membrane</location>
        <topology evidence="1">Single-pass membrane protein</topology>
    </subcellularLocation>
</comment>
<dbReference type="OrthoDB" id="9816242at2"/>
<dbReference type="GO" id="GO:0030255">
    <property type="term" value="P:protein secretion by the type IV secretion system"/>
    <property type="evidence" value="ECO:0007669"/>
    <property type="project" value="InterPro"/>
</dbReference>
<keyword evidence="4 5" id="KW-0472">Membrane</keyword>
<dbReference type="CDD" id="cd16424">
    <property type="entry name" value="VirB8"/>
    <property type="match status" value="1"/>
</dbReference>
<reference evidence="8" key="1">
    <citation type="submission" date="2017-05" db="EMBL/GenBank/DDBJ databases">
        <title>Complete and WGS of Bordetella genogroups.</title>
        <authorList>
            <person name="Spilker T."/>
            <person name="Lipuma J."/>
        </authorList>
    </citation>
    <scope>NUCLEOTIDE SEQUENCE [LARGE SCALE GENOMIC DNA]</scope>
    <source>
        <strain evidence="8">AU6712</strain>
    </source>
</reference>
<dbReference type="PIRSF" id="PIRSF003299">
    <property type="entry name" value="VirB8_PtlE"/>
    <property type="match status" value="1"/>
</dbReference>
<dbReference type="InterPro" id="IPR032710">
    <property type="entry name" value="NTF2-like_dom_sf"/>
</dbReference>
<dbReference type="GO" id="GO:0016020">
    <property type="term" value="C:membrane"/>
    <property type="evidence" value="ECO:0007669"/>
    <property type="project" value="UniProtKB-SubCell"/>
</dbReference>
<evidence type="ECO:0000256" key="3">
    <source>
        <dbReference type="ARBA" id="ARBA00022989"/>
    </source>
</evidence>
<accession>A0A261VDW2</accession>
<protein>
    <submittedName>
        <fullName evidence="7">Conjugal transfer protein TraJ</fullName>
    </submittedName>
</protein>
<evidence type="ECO:0000313" key="7">
    <source>
        <dbReference type="EMBL" id="OZI71353.1"/>
    </source>
</evidence>
<dbReference type="EMBL" id="NEVU01000003">
    <property type="protein sequence ID" value="OZI71353.1"/>
    <property type="molecule type" value="Genomic_DNA"/>
</dbReference>
<evidence type="ECO:0000313" key="8">
    <source>
        <dbReference type="Proteomes" id="UP000216429"/>
    </source>
</evidence>
<dbReference type="RefSeq" id="WP_094814944.1">
    <property type="nucleotide sequence ID" value="NZ_NEVU01000003.1"/>
</dbReference>
<dbReference type="InterPro" id="IPR026264">
    <property type="entry name" value="VirB8/PtlE"/>
</dbReference>
<name>A0A261VDW2_9BORD</name>
<dbReference type="Pfam" id="PF04335">
    <property type="entry name" value="VirB8"/>
    <property type="match status" value="1"/>
</dbReference>
<sequence length="228" mass="25282">MSEALKSEDIAAWLEQSRGLERDHLGELVKSRKRAWQVAMGAGLIAFASVLAVAGLTPLKQPPQMYVVRVDNATGAIEHVSTLGQPMEDYGQRIAKYFLNAYVLNCESYSWQTIQEQFDTCALLSSPPIQTQYGQRFEGPDAVTTRLGTLSTVDVQVHSITLGANQSAIVRFTKAEREVSTGNITKVRHLIATMAYQYADVPLTEEVARRNPLGFQVMRYDLAADLSR</sequence>
<gene>
    <name evidence="7" type="ORF">CAL22_16070</name>
</gene>
<evidence type="ECO:0000259" key="6">
    <source>
        <dbReference type="Pfam" id="PF04335"/>
    </source>
</evidence>
<dbReference type="Gene3D" id="3.10.450.230">
    <property type="entry name" value="VirB8 protein"/>
    <property type="match status" value="1"/>
</dbReference>
<evidence type="ECO:0000256" key="4">
    <source>
        <dbReference type="ARBA" id="ARBA00023136"/>
    </source>
</evidence>
<dbReference type="SUPFAM" id="SSF54427">
    <property type="entry name" value="NTF2-like"/>
    <property type="match status" value="1"/>
</dbReference>
<evidence type="ECO:0000256" key="2">
    <source>
        <dbReference type="ARBA" id="ARBA00022692"/>
    </source>
</evidence>
<proteinExistence type="predicted"/>
<dbReference type="AlphaFoldDB" id="A0A261VDW2"/>
<comment type="caution">
    <text evidence="7">The sequence shown here is derived from an EMBL/GenBank/DDBJ whole genome shotgun (WGS) entry which is preliminary data.</text>
</comment>
<evidence type="ECO:0000256" key="1">
    <source>
        <dbReference type="ARBA" id="ARBA00004167"/>
    </source>
</evidence>
<keyword evidence="3 5" id="KW-1133">Transmembrane helix</keyword>